<protein>
    <recommendedName>
        <fullName evidence="5">Ribosomal protein S6</fullName>
    </recommendedName>
</protein>
<name>A0A316WBX8_9BASI</name>
<dbReference type="Proteomes" id="UP000245783">
    <property type="component" value="Unassembled WGS sequence"/>
</dbReference>
<dbReference type="GO" id="GO:0005763">
    <property type="term" value="C:mitochondrial small ribosomal subunit"/>
    <property type="evidence" value="ECO:0007669"/>
    <property type="project" value="TreeGrafter"/>
</dbReference>
<dbReference type="GO" id="GO:0006412">
    <property type="term" value="P:translation"/>
    <property type="evidence" value="ECO:0007669"/>
    <property type="project" value="InterPro"/>
</dbReference>
<dbReference type="GO" id="GO:0070181">
    <property type="term" value="F:small ribosomal subunit rRNA binding"/>
    <property type="evidence" value="ECO:0007669"/>
    <property type="project" value="TreeGrafter"/>
</dbReference>
<dbReference type="FunCoup" id="A0A316WBX8">
    <property type="interactions" value="109"/>
</dbReference>
<dbReference type="PANTHER" id="PTHR21011:SF1">
    <property type="entry name" value="SMALL RIBOSOMAL SUBUNIT PROTEIN BS6M"/>
    <property type="match status" value="1"/>
</dbReference>
<dbReference type="Gene3D" id="3.30.70.60">
    <property type="match status" value="1"/>
</dbReference>
<evidence type="ECO:0000256" key="1">
    <source>
        <dbReference type="ARBA" id="ARBA00009512"/>
    </source>
</evidence>
<dbReference type="OrthoDB" id="10259681at2759"/>
<dbReference type="CDD" id="cd15465">
    <property type="entry name" value="bS6_mito"/>
    <property type="match status" value="1"/>
</dbReference>
<dbReference type="AlphaFoldDB" id="A0A316WBX8"/>
<comment type="similarity">
    <text evidence="1">Belongs to the bacterial ribosomal protein bS6 family.</text>
</comment>
<dbReference type="InterPro" id="IPR014717">
    <property type="entry name" value="Transl_elong_EF1B/ribsomal_bS6"/>
</dbReference>
<proteinExistence type="inferred from homology"/>
<dbReference type="STRING" id="1522189.A0A316WBX8"/>
<dbReference type="SUPFAM" id="SSF54995">
    <property type="entry name" value="Ribosomal protein S6"/>
    <property type="match status" value="1"/>
</dbReference>
<dbReference type="InParanoid" id="A0A316WBX8"/>
<feature type="compositionally biased region" description="Polar residues" evidence="2">
    <location>
        <begin position="125"/>
        <end position="135"/>
    </location>
</feature>
<dbReference type="InterPro" id="IPR000529">
    <property type="entry name" value="Ribosomal_bS6"/>
</dbReference>
<dbReference type="EMBL" id="KZ819355">
    <property type="protein sequence ID" value="PWN45413.1"/>
    <property type="molecule type" value="Genomic_DNA"/>
</dbReference>
<gene>
    <name evidence="3" type="ORF">IE81DRAFT_320169</name>
</gene>
<accession>A0A316WBX8</accession>
<dbReference type="GO" id="GO:0003735">
    <property type="term" value="F:structural constituent of ribosome"/>
    <property type="evidence" value="ECO:0007669"/>
    <property type="project" value="InterPro"/>
</dbReference>
<organism evidence="3 4">
    <name type="scientific">Ceraceosorus guamensis</name>
    <dbReference type="NCBI Taxonomy" id="1522189"/>
    <lineage>
        <taxon>Eukaryota</taxon>
        <taxon>Fungi</taxon>
        <taxon>Dikarya</taxon>
        <taxon>Basidiomycota</taxon>
        <taxon>Ustilaginomycotina</taxon>
        <taxon>Exobasidiomycetes</taxon>
        <taxon>Ceraceosorales</taxon>
        <taxon>Ceraceosoraceae</taxon>
        <taxon>Ceraceosorus</taxon>
    </lineage>
</organism>
<evidence type="ECO:0008006" key="5">
    <source>
        <dbReference type="Google" id="ProtNLM"/>
    </source>
</evidence>
<dbReference type="RefSeq" id="XP_025372573.1">
    <property type="nucleotide sequence ID" value="XM_025512937.1"/>
</dbReference>
<dbReference type="InterPro" id="IPR035980">
    <property type="entry name" value="Ribosomal_bS6_sf"/>
</dbReference>
<sequence>MPLYELFCVAASSAESAPIRDLVRTTSSLILEHGGAVRGVQYWGRRVLPQRTRRHQVWHSQGDHFFLQFDTNPRVLGTLSSRLRADPRVIRWTTLKLGERLDQISPDPARARPTGYASDAGQMGGNNTIRFRSDE</sequence>
<feature type="region of interest" description="Disordered" evidence="2">
    <location>
        <begin position="103"/>
        <end position="135"/>
    </location>
</feature>
<keyword evidence="4" id="KW-1185">Reference proteome</keyword>
<reference evidence="3 4" key="1">
    <citation type="journal article" date="2018" name="Mol. Biol. Evol.">
        <title>Broad Genomic Sampling Reveals a Smut Pathogenic Ancestry of the Fungal Clade Ustilaginomycotina.</title>
        <authorList>
            <person name="Kijpornyongpan T."/>
            <person name="Mondo S.J."/>
            <person name="Barry K."/>
            <person name="Sandor L."/>
            <person name="Lee J."/>
            <person name="Lipzen A."/>
            <person name="Pangilinan J."/>
            <person name="LaButti K."/>
            <person name="Hainaut M."/>
            <person name="Henrissat B."/>
            <person name="Grigoriev I.V."/>
            <person name="Spatafora J.W."/>
            <person name="Aime M.C."/>
        </authorList>
    </citation>
    <scope>NUCLEOTIDE SEQUENCE [LARGE SCALE GENOMIC DNA]</scope>
    <source>
        <strain evidence="3 4">MCA 4658</strain>
    </source>
</reference>
<dbReference type="Pfam" id="PF01250">
    <property type="entry name" value="Ribosomal_S6"/>
    <property type="match status" value="1"/>
</dbReference>
<evidence type="ECO:0000256" key="2">
    <source>
        <dbReference type="SAM" id="MobiDB-lite"/>
    </source>
</evidence>
<evidence type="ECO:0000313" key="3">
    <source>
        <dbReference type="EMBL" id="PWN45413.1"/>
    </source>
</evidence>
<evidence type="ECO:0000313" key="4">
    <source>
        <dbReference type="Proteomes" id="UP000245783"/>
    </source>
</evidence>
<dbReference type="GeneID" id="37034807"/>
<dbReference type="PANTHER" id="PTHR21011">
    <property type="entry name" value="MITOCHONDRIAL 28S RIBOSOMAL PROTEIN S6"/>
    <property type="match status" value="1"/>
</dbReference>